<dbReference type="EMBL" id="LCBL01000001">
    <property type="protein sequence ID" value="KKS09813.1"/>
    <property type="molecule type" value="Genomic_DNA"/>
</dbReference>
<accession>A0A0G0Z9U6</accession>
<keyword evidence="2" id="KW-0548">Nucleotidyltransferase</keyword>
<keyword evidence="1" id="KW-0808">Transferase</keyword>
<dbReference type="NCBIfam" id="TIGR00125">
    <property type="entry name" value="cyt_tran_rel"/>
    <property type="match status" value="1"/>
</dbReference>
<evidence type="ECO:0000256" key="2">
    <source>
        <dbReference type="ARBA" id="ARBA00022695"/>
    </source>
</evidence>
<organism evidence="4 5">
    <name type="scientific">candidate division CPR2 bacterium GW2011_GWC1_41_48</name>
    <dbReference type="NCBI Taxonomy" id="1618344"/>
    <lineage>
        <taxon>Bacteria</taxon>
        <taxon>Bacteria division CPR2</taxon>
    </lineage>
</organism>
<dbReference type="AlphaFoldDB" id="A0A0G0Z9U6"/>
<evidence type="ECO:0000259" key="3">
    <source>
        <dbReference type="Pfam" id="PF01467"/>
    </source>
</evidence>
<dbReference type="GO" id="GO:0016779">
    <property type="term" value="F:nucleotidyltransferase activity"/>
    <property type="evidence" value="ECO:0007669"/>
    <property type="project" value="UniProtKB-KW"/>
</dbReference>
<name>A0A0G0Z9U6_UNCC2</name>
<dbReference type="InterPro" id="IPR014729">
    <property type="entry name" value="Rossmann-like_a/b/a_fold"/>
</dbReference>
<evidence type="ECO:0000256" key="1">
    <source>
        <dbReference type="ARBA" id="ARBA00022679"/>
    </source>
</evidence>
<evidence type="ECO:0000313" key="5">
    <source>
        <dbReference type="Proteomes" id="UP000033869"/>
    </source>
</evidence>
<gene>
    <name evidence="4" type="ORF">UU65_C0001G0218</name>
</gene>
<dbReference type="Proteomes" id="UP000033869">
    <property type="component" value="Unassembled WGS sequence"/>
</dbReference>
<evidence type="ECO:0000313" key="4">
    <source>
        <dbReference type="EMBL" id="KKS09813.1"/>
    </source>
</evidence>
<sequence>MLIKLKNLKQLQDDKTIFTSGAFDILHVGHIAHFRYIKECCPNHKLVVGVLSDKRIRVKKGAKRPIMSESQRLAMIDAIKYVDYSFIVPTTKKGGDNTLRIVNLLKPEYVAVLPYWKKREKKLINTNTKLIISKIGPRQSSTKIIEKIVKLFA</sequence>
<protein>
    <recommendedName>
        <fullName evidence="3">Cytidyltransferase-like domain-containing protein</fullName>
    </recommendedName>
</protein>
<proteinExistence type="predicted"/>
<dbReference type="SUPFAM" id="SSF52374">
    <property type="entry name" value="Nucleotidylyl transferase"/>
    <property type="match status" value="1"/>
</dbReference>
<dbReference type="Pfam" id="PF01467">
    <property type="entry name" value="CTP_transf_like"/>
    <property type="match status" value="1"/>
</dbReference>
<comment type="caution">
    <text evidence="4">The sequence shown here is derived from an EMBL/GenBank/DDBJ whole genome shotgun (WGS) entry which is preliminary data.</text>
</comment>
<reference evidence="4 5" key="1">
    <citation type="journal article" date="2015" name="Nature">
        <title>rRNA introns, odd ribosomes, and small enigmatic genomes across a large radiation of phyla.</title>
        <authorList>
            <person name="Brown C.T."/>
            <person name="Hug L.A."/>
            <person name="Thomas B.C."/>
            <person name="Sharon I."/>
            <person name="Castelle C.J."/>
            <person name="Singh A."/>
            <person name="Wilkins M.J."/>
            <person name="Williams K.H."/>
            <person name="Banfield J.F."/>
        </authorList>
    </citation>
    <scope>NUCLEOTIDE SEQUENCE [LARGE SCALE GENOMIC DNA]</scope>
</reference>
<dbReference type="InterPro" id="IPR004821">
    <property type="entry name" value="Cyt_trans-like"/>
</dbReference>
<dbReference type="PANTHER" id="PTHR43793:SF1">
    <property type="entry name" value="FAD SYNTHASE"/>
    <property type="match status" value="1"/>
</dbReference>
<feature type="domain" description="Cytidyltransferase-like" evidence="3">
    <location>
        <begin position="19"/>
        <end position="114"/>
    </location>
</feature>
<dbReference type="Gene3D" id="3.40.50.620">
    <property type="entry name" value="HUPs"/>
    <property type="match status" value="1"/>
</dbReference>
<dbReference type="InterPro" id="IPR050385">
    <property type="entry name" value="Archaeal_FAD_synthase"/>
</dbReference>
<dbReference type="PANTHER" id="PTHR43793">
    <property type="entry name" value="FAD SYNTHASE"/>
    <property type="match status" value="1"/>
</dbReference>